<dbReference type="EMBL" id="KN834227">
    <property type="protein sequence ID" value="KIK11397.1"/>
    <property type="molecule type" value="Genomic_DNA"/>
</dbReference>
<keyword evidence="1" id="KW-0732">Signal</keyword>
<dbReference type="AlphaFoldDB" id="A0A0C9YM82"/>
<sequence length="85" mass="9295">MERRTPGRVPWIVAITSPLLFSLARPPEIVAASVRGDDLIPGSVLKSSRDREELVIMTTSATLDFDANLSEDSANKIMKLPGYPL</sequence>
<accession>A0A0C9YM82</accession>
<evidence type="ECO:0000256" key="1">
    <source>
        <dbReference type="SAM" id="SignalP"/>
    </source>
</evidence>
<organism evidence="2 3">
    <name type="scientific">Pisolithus microcarpus 441</name>
    <dbReference type="NCBI Taxonomy" id="765257"/>
    <lineage>
        <taxon>Eukaryota</taxon>
        <taxon>Fungi</taxon>
        <taxon>Dikarya</taxon>
        <taxon>Basidiomycota</taxon>
        <taxon>Agaricomycotina</taxon>
        <taxon>Agaricomycetes</taxon>
        <taxon>Agaricomycetidae</taxon>
        <taxon>Boletales</taxon>
        <taxon>Sclerodermatineae</taxon>
        <taxon>Pisolithaceae</taxon>
        <taxon>Pisolithus</taxon>
    </lineage>
</organism>
<dbReference type="Proteomes" id="UP000054018">
    <property type="component" value="Unassembled WGS sequence"/>
</dbReference>
<evidence type="ECO:0000313" key="2">
    <source>
        <dbReference type="EMBL" id="KIK11397.1"/>
    </source>
</evidence>
<feature type="signal peptide" evidence="1">
    <location>
        <begin position="1"/>
        <end position="24"/>
    </location>
</feature>
<evidence type="ECO:0000313" key="3">
    <source>
        <dbReference type="Proteomes" id="UP000054018"/>
    </source>
</evidence>
<reference evidence="2 3" key="1">
    <citation type="submission" date="2014-04" db="EMBL/GenBank/DDBJ databases">
        <authorList>
            <consortium name="DOE Joint Genome Institute"/>
            <person name="Kuo A."/>
            <person name="Kohler A."/>
            <person name="Costa M.D."/>
            <person name="Nagy L.G."/>
            <person name="Floudas D."/>
            <person name="Copeland A."/>
            <person name="Barry K.W."/>
            <person name="Cichocki N."/>
            <person name="Veneault-Fourrey C."/>
            <person name="LaButti K."/>
            <person name="Lindquist E.A."/>
            <person name="Lipzen A."/>
            <person name="Lundell T."/>
            <person name="Morin E."/>
            <person name="Murat C."/>
            <person name="Sun H."/>
            <person name="Tunlid A."/>
            <person name="Henrissat B."/>
            <person name="Grigoriev I.V."/>
            <person name="Hibbett D.S."/>
            <person name="Martin F."/>
            <person name="Nordberg H.P."/>
            <person name="Cantor M.N."/>
            <person name="Hua S.X."/>
        </authorList>
    </citation>
    <scope>NUCLEOTIDE SEQUENCE [LARGE SCALE GENOMIC DNA]</scope>
    <source>
        <strain evidence="2 3">441</strain>
    </source>
</reference>
<name>A0A0C9YM82_9AGAM</name>
<protein>
    <submittedName>
        <fullName evidence="2">Uncharacterized protein</fullName>
    </submittedName>
</protein>
<keyword evidence="3" id="KW-1185">Reference proteome</keyword>
<reference evidence="3" key="2">
    <citation type="submission" date="2015-01" db="EMBL/GenBank/DDBJ databases">
        <title>Evolutionary Origins and Diversification of the Mycorrhizal Mutualists.</title>
        <authorList>
            <consortium name="DOE Joint Genome Institute"/>
            <consortium name="Mycorrhizal Genomics Consortium"/>
            <person name="Kohler A."/>
            <person name="Kuo A."/>
            <person name="Nagy L.G."/>
            <person name="Floudas D."/>
            <person name="Copeland A."/>
            <person name="Barry K.W."/>
            <person name="Cichocki N."/>
            <person name="Veneault-Fourrey C."/>
            <person name="LaButti K."/>
            <person name="Lindquist E.A."/>
            <person name="Lipzen A."/>
            <person name="Lundell T."/>
            <person name="Morin E."/>
            <person name="Murat C."/>
            <person name="Riley R."/>
            <person name="Ohm R."/>
            <person name="Sun H."/>
            <person name="Tunlid A."/>
            <person name="Henrissat B."/>
            <person name="Grigoriev I.V."/>
            <person name="Hibbett D.S."/>
            <person name="Martin F."/>
        </authorList>
    </citation>
    <scope>NUCLEOTIDE SEQUENCE [LARGE SCALE GENOMIC DNA]</scope>
    <source>
        <strain evidence="3">441</strain>
    </source>
</reference>
<dbReference type="HOGENOM" id="CLU_2513515_0_0_1"/>
<gene>
    <name evidence="2" type="ORF">PISMIDRAFT_500212</name>
</gene>
<proteinExistence type="predicted"/>
<feature type="chain" id="PRO_5002223347" evidence="1">
    <location>
        <begin position="25"/>
        <end position="85"/>
    </location>
</feature>